<proteinExistence type="predicted"/>
<comment type="caution">
    <text evidence="2">The sequence shown here is derived from an EMBL/GenBank/DDBJ whole genome shotgun (WGS) entry which is preliminary data.</text>
</comment>
<protein>
    <submittedName>
        <fullName evidence="2">Uncharacterized protein</fullName>
    </submittedName>
</protein>
<keyword evidence="1" id="KW-0732">Signal</keyword>
<dbReference type="EMBL" id="JTDF01001506">
    <property type="protein sequence ID" value="KAF8569923.1"/>
    <property type="molecule type" value="Genomic_DNA"/>
</dbReference>
<feature type="chain" id="PRO_5035715529" evidence="1">
    <location>
        <begin position="27"/>
        <end position="289"/>
    </location>
</feature>
<sequence length="289" mass="30237">APTKCVSLSWVIVLTVSIFLQTAVEPHPVRTEGNQIPNDFGNHLTPLTPVSAQQNDGGEFRPIYVDSGISVALLNKQFTPIRHSEESHGTLQFPDFGPPSGPAGFEPTQASCSPSSALRLSQCVPNSTGVTDSTPLDLNSIVEGSQMPTDAISVSVVTTESCPTSSESSLFAGPSLNQKISPTGSLIVNASPLSSPVTLELPTANVDEPLCQPCVTAEPSVTSLKDSRSVEHSGISSLYKFFSGSASSLVQRLCKVFMSADPAASGTGSKRLVDHSKESDCYIVSASSP</sequence>
<dbReference type="AlphaFoldDB" id="A0A8T0DQ89"/>
<gene>
    <name evidence="2" type="ORF">P879_04778</name>
</gene>
<keyword evidence="3" id="KW-1185">Reference proteome</keyword>
<feature type="non-terminal residue" evidence="2">
    <location>
        <position position="1"/>
    </location>
</feature>
<dbReference type="OrthoDB" id="6278691at2759"/>
<reference evidence="2 3" key="1">
    <citation type="submission" date="2019-07" db="EMBL/GenBank/DDBJ databases">
        <title>Annotation for the trematode Paragonimus westermani.</title>
        <authorList>
            <person name="Choi Y.-J."/>
        </authorList>
    </citation>
    <scope>NUCLEOTIDE SEQUENCE [LARGE SCALE GENOMIC DNA]</scope>
    <source>
        <strain evidence="2">180907_Pwestermani</strain>
    </source>
</reference>
<feature type="non-terminal residue" evidence="2">
    <location>
        <position position="289"/>
    </location>
</feature>
<name>A0A8T0DQ89_9TREM</name>
<evidence type="ECO:0000313" key="3">
    <source>
        <dbReference type="Proteomes" id="UP000699462"/>
    </source>
</evidence>
<dbReference type="Proteomes" id="UP000699462">
    <property type="component" value="Unassembled WGS sequence"/>
</dbReference>
<feature type="signal peptide" evidence="1">
    <location>
        <begin position="1"/>
        <end position="26"/>
    </location>
</feature>
<evidence type="ECO:0000256" key="1">
    <source>
        <dbReference type="SAM" id="SignalP"/>
    </source>
</evidence>
<evidence type="ECO:0000313" key="2">
    <source>
        <dbReference type="EMBL" id="KAF8569923.1"/>
    </source>
</evidence>
<accession>A0A8T0DQ89</accession>
<organism evidence="2 3">
    <name type="scientific">Paragonimus westermani</name>
    <dbReference type="NCBI Taxonomy" id="34504"/>
    <lineage>
        <taxon>Eukaryota</taxon>
        <taxon>Metazoa</taxon>
        <taxon>Spiralia</taxon>
        <taxon>Lophotrochozoa</taxon>
        <taxon>Platyhelminthes</taxon>
        <taxon>Trematoda</taxon>
        <taxon>Digenea</taxon>
        <taxon>Plagiorchiida</taxon>
        <taxon>Troglotremata</taxon>
        <taxon>Troglotrematidae</taxon>
        <taxon>Paragonimus</taxon>
    </lineage>
</organism>